<feature type="transmembrane region" description="Helical" evidence="7">
    <location>
        <begin position="243"/>
        <end position="265"/>
    </location>
</feature>
<keyword evidence="3" id="KW-0547">Nucleotide-binding</keyword>
<dbReference type="PROSITE" id="PS00211">
    <property type="entry name" value="ABC_TRANSPORTER_1"/>
    <property type="match status" value="1"/>
</dbReference>
<evidence type="ECO:0000256" key="5">
    <source>
        <dbReference type="ARBA" id="ARBA00022989"/>
    </source>
</evidence>
<dbReference type="InterPro" id="IPR011527">
    <property type="entry name" value="ABC1_TM_dom"/>
</dbReference>
<dbReference type="EMBL" id="PRDG01000005">
    <property type="protein sequence ID" value="MBP2624000.1"/>
    <property type="molecule type" value="Genomic_DNA"/>
</dbReference>
<dbReference type="PANTHER" id="PTHR24221">
    <property type="entry name" value="ATP-BINDING CASSETTE SUB-FAMILY B"/>
    <property type="match status" value="1"/>
</dbReference>
<dbReference type="InterPro" id="IPR027417">
    <property type="entry name" value="P-loop_NTPase"/>
</dbReference>
<name>A0ABS5B5B9_9STRE</name>
<dbReference type="InterPro" id="IPR003439">
    <property type="entry name" value="ABC_transporter-like_ATP-bd"/>
</dbReference>
<dbReference type="SUPFAM" id="SSF90123">
    <property type="entry name" value="ABC transporter transmembrane region"/>
    <property type="match status" value="1"/>
</dbReference>
<organism evidence="10 11">
    <name type="scientific">Streptococcus oricebi</name>
    <dbReference type="NCBI Taxonomy" id="1547447"/>
    <lineage>
        <taxon>Bacteria</taxon>
        <taxon>Bacillati</taxon>
        <taxon>Bacillota</taxon>
        <taxon>Bacilli</taxon>
        <taxon>Lactobacillales</taxon>
        <taxon>Streptococcaceae</taxon>
        <taxon>Streptococcus</taxon>
    </lineage>
</organism>
<dbReference type="InterPro" id="IPR017871">
    <property type="entry name" value="ABC_transporter-like_CS"/>
</dbReference>
<evidence type="ECO:0000256" key="4">
    <source>
        <dbReference type="ARBA" id="ARBA00022840"/>
    </source>
</evidence>
<keyword evidence="4 10" id="KW-0067">ATP-binding</keyword>
<dbReference type="PANTHER" id="PTHR24221:SF397">
    <property type="entry name" value="ABC TRANSPORTER, ATP-BINDING TRANSMEMBRANE PROTEIN"/>
    <property type="match status" value="1"/>
</dbReference>
<evidence type="ECO:0000256" key="2">
    <source>
        <dbReference type="ARBA" id="ARBA00022692"/>
    </source>
</evidence>
<dbReference type="RefSeq" id="WP_209628560.1">
    <property type="nucleotide sequence ID" value="NZ_PRDG01000005.1"/>
</dbReference>
<dbReference type="PROSITE" id="PS50893">
    <property type="entry name" value="ABC_TRANSPORTER_2"/>
    <property type="match status" value="1"/>
</dbReference>
<dbReference type="Gene3D" id="1.20.1560.10">
    <property type="entry name" value="ABC transporter type 1, transmembrane domain"/>
    <property type="match status" value="1"/>
</dbReference>
<dbReference type="SMART" id="SM00382">
    <property type="entry name" value="AAA"/>
    <property type="match status" value="1"/>
</dbReference>
<comment type="subcellular location">
    <subcellularLocation>
        <location evidence="1">Cell membrane</location>
        <topology evidence="1">Multi-pass membrane protein</topology>
    </subcellularLocation>
</comment>
<dbReference type="PROSITE" id="PS50929">
    <property type="entry name" value="ABC_TM1F"/>
    <property type="match status" value="1"/>
</dbReference>
<protein>
    <submittedName>
        <fullName evidence="10">ABC transporter ATP-binding protein</fullName>
    </submittedName>
</protein>
<dbReference type="Pfam" id="PF00664">
    <property type="entry name" value="ABC_membrane"/>
    <property type="match status" value="1"/>
</dbReference>
<sequence length="580" mass="65086">MFTLYKRLFSYIPNYQYLAYLAILLSSLSSALMVMSLYFIYVFLTDLISLGQQGQAFSQALLIVFLMIMASFLYVGSGLISHLVAFRLETNLRKKGIDGLLQSNFSFFSQSSSGKIRKIIDDNAAETHGLVAHLIPDIAGVITTPLLILLLSLFINPYLTLLLFLLVFIGSWLVKDMTGQVELMERYSQALENLNSATVEYVRGIQVIKIFKTSVDSFRALSKAIDSYSRDALNYSFSCRRAYVLFQVLFVVYILFVLTGLLLFVPLAGQLVLLPQILFLFSVLGLLFTCFMKVMYVSMYQYKSAQVLDKIENLYADMTKDRVYQGEEEDLAEASIEFRKVSFAYPDSPAVIKDLSFSLAAKKVYALVGSSGSGKSTLARLLAGFYQPSSGQILLGGKPLESYRQEALMEQVSFVFQEARLFKMSIFDNVQIGKPSASRDQVLKALEEAGCQDILAKFPQREETLIGSKGVHLSGGEKQRIALARAILKDPKLLILDEASASTDLNNEYKIQQAFARLIKDKTVLIIAHRLPSIKGVDEILLMEQGQIVERGSHDFLMEKAGRYCILQELYAQASEWRVL</sequence>
<evidence type="ECO:0000256" key="3">
    <source>
        <dbReference type="ARBA" id="ARBA00022741"/>
    </source>
</evidence>
<feature type="domain" description="ABC transporter" evidence="8">
    <location>
        <begin position="336"/>
        <end position="570"/>
    </location>
</feature>
<dbReference type="InterPro" id="IPR039421">
    <property type="entry name" value="Type_1_exporter"/>
</dbReference>
<evidence type="ECO:0000256" key="7">
    <source>
        <dbReference type="SAM" id="Phobius"/>
    </source>
</evidence>
<comment type="caution">
    <text evidence="10">The sequence shown here is derived from an EMBL/GenBank/DDBJ whole genome shotgun (WGS) entry which is preliminary data.</text>
</comment>
<dbReference type="Gene3D" id="3.40.50.300">
    <property type="entry name" value="P-loop containing nucleotide triphosphate hydrolases"/>
    <property type="match status" value="1"/>
</dbReference>
<dbReference type="InterPro" id="IPR003593">
    <property type="entry name" value="AAA+_ATPase"/>
</dbReference>
<dbReference type="GO" id="GO:0005524">
    <property type="term" value="F:ATP binding"/>
    <property type="evidence" value="ECO:0007669"/>
    <property type="project" value="UniProtKB-KW"/>
</dbReference>
<dbReference type="InterPro" id="IPR036640">
    <property type="entry name" value="ABC1_TM_sf"/>
</dbReference>
<keyword evidence="2 7" id="KW-0812">Transmembrane</keyword>
<reference evidence="10 11" key="1">
    <citation type="submission" date="2018-02" db="EMBL/GenBank/DDBJ databases">
        <title>Draft genome sequence of Streptococcus oricebi CCUG 70868T type strain.</title>
        <authorList>
            <person name="Mendez V."/>
            <person name="Salva-Serra F."/>
            <person name="Jaen-Luchoro D."/>
            <person name="Gonzales-Siles L."/>
            <person name="Karlsson R."/>
            <person name="Engstrom-Jakobsson H."/>
            <person name="Busquets A."/>
            <person name="Gomila M."/>
            <person name="Pineiro-Iglesias B."/>
            <person name="Bennasar-Figueras A."/>
            <person name="Seeger M."/>
            <person name="Moore E."/>
        </authorList>
    </citation>
    <scope>NUCLEOTIDE SEQUENCE [LARGE SCALE GENOMIC DNA]</scope>
    <source>
        <strain evidence="10 11">CCUG 70868</strain>
    </source>
</reference>
<dbReference type="Proteomes" id="UP001519296">
    <property type="component" value="Unassembled WGS sequence"/>
</dbReference>
<accession>A0ABS5B5B9</accession>
<keyword evidence="6 7" id="KW-0472">Membrane</keyword>
<evidence type="ECO:0000259" key="9">
    <source>
        <dbReference type="PROSITE" id="PS50929"/>
    </source>
</evidence>
<evidence type="ECO:0000259" key="8">
    <source>
        <dbReference type="PROSITE" id="PS50893"/>
    </source>
</evidence>
<evidence type="ECO:0000313" key="10">
    <source>
        <dbReference type="EMBL" id="MBP2624000.1"/>
    </source>
</evidence>
<feature type="transmembrane region" description="Helical" evidence="7">
    <location>
        <begin position="56"/>
        <end position="75"/>
    </location>
</feature>
<feature type="transmembrane region" description="Helical" evidence="7">
    <location>
        <begin position="20"/>
        <end position="44"/>
    </location>
</feature>
<gene>
    <name evidence="10" type="ORF">C4K46_08620</name>
</gene>
<feature type="transmembrane region" description="Helical" evidence="7">
    <location>
        <begin position="146"/>
        <end position="174"/>
    </location>
</feature>
<evidence type="ECO:0000313" key="11">
    <source>
        <dbReference type="Proteomes" id="UP001519296"/>
    </source>
</evidence>
<keyword evidence="5 7" id="KW-1133">Transmembrane helix</keyword>
<dbReference type="SUPFAM" id="SSF52540">
    <property type="entry name" value="P-loop containing nucleoside triphosphate hydrolases"/>
    <property type="match status" value="1"/>
</dbReference>
<evidence type="ECO:0000256" key="6">
    <source>
        <dbReference type="ARBA" id="ARBA00023136"/>
    </source>
</evidence>
<keyword evidence="11" id="KW-1185">Reference proteome</keyword>
<proteinExistence type="predicted"/>
<dbReference type="Pfam" id="PF00005">
    <property type="entry name" value="ABC_tran"/>
    <property type="match status" value="1"/>
</dbReference>
<feature type="domain" description="ABC transmembrane type-1" evidence="9">
    <location>
        <begin position="21"/>
        <end position="258"/>
    </location>
</feature>
<feature type="transmembrane region" description="Helical" evidence="7">
    <location>
        <begin position="277"/>
        <end position="296"/>
    </location>
</feature>
<evidence type="ECO:0000256" key="1">
    <source>
        <dbReference type="ARBA" id="ARBA00004651"/>
    </source>
</evidence>